<keyword evidence="8 13" id="KW-0269">Exonuclease</keyword>
<proteinExistence type="inferred from homology"/>
<evidence type="ECO:0000256" key="7">
    <source>
        <dbReference type="ARBA" id="ARBA00022801"/>
    </source>
</evidence>
<dbReference type="GO" id="GO:0004527">
    <property type="term" value="F:exonuclease activity"/>
    <property type="evidence" value="ECO:0007669"/>
    <property type="project" value="UniProtKB-KW"/>
</dbReference>
<evidence type="ECO:0000259" key="14">
    <source>
        <dbReference type="Pfam" id="PF01930"/>
    </source>
</evidence>
<keyword evidence="6 13" id="KW-0479">Metal-binding</keyword>
<keyword evidence="11 13" id="KW-0051">Antiviral defense</keyword>
<comment type="cofactor">
    <cofactor evidence="13">
        <name>iron-sulfur cluster</name>
        <dbReference type="ChEBI" id="CHEBI:30408"/>
    </cofactor>
</comment>
<dbReference type="Proteomes" id="UP000095200">
    <property type="component" value="Unassembled WGS sequence"/>
</dbReference>
<comment type="function">
    <text evidence="13">CRISPR (clustered regularly interspaced short palindromic repeat) is an adaptive immune system that provides protection against mobile genetic elements (viruses, transposable elements and conjugative plasmids). CRISPR clusters contain sequences complementary to antecedent mobile elements and target invading nucleic acids. CRISPR clusters are transcribed and processed into CRISPR RNA (crRNA).</text>
</comment>
<evidence type="ECO:0000256" key="6">
    <source>
        <dbReference type="ARBA" id="ARBA00022723"/>
    </source>
</evidence>
<evidence type="ECO:0000256" key="12">
    <source>
        <dbReference type="ARBA" id="ARBA00023211"/>
    </source>
</evidence>
<comment type="caution">
    <text evidence="15">The sequence shown here is derived from an EMBL/GenBank/DDBJ whole genome shotgun (WGS) entry which is preliminary data.</text>
</comment>
<dbReference type="CDD" id="cd09637">
    <property type="entry name" value="Cas4_I-A_I-B_I-C_I-D_II-B"/>
    <property type="match status" value="1"/>
</dbReference>
<dbReference type="STRING" id="1592317.DPF_2160"/>
<dbReference type="AlphaFoldDB" id="A0A194AL78"/>
<dbReference type="Gene3D" id="3.90.320.10">
    <property type="match status" value="1"/>
</dbReference>
<evidence type="ECO:0000256" key="3">
    <source>
        <dbReference type="ARBA" id="ARBA00012768"/>
    </source>
</evidence>
<dbReference type="InterPro" id="IPR011604">
    <property type="entry name" value="PDDEXK-like_dom_sf"/>
</dbReference>
<accession>A0A194AL78</accession>
<dbReference type="GO" id="GO:0051607">
    <property type="term" value="P:defense response to virus"/>
    <property type="evidence" value="ECO:0007669"/>
    <property type="project" value="UniProtKB-KW"/>
</dbReference>
<keyword evidence="12 13" id="KW-0464">Manganese</keyword>
<keyword evidence="16" id="KW-1185">Reference proteome</keyword>
<evidence type="ECO:0000256" key="5">
    <source>
        <dbReference type="ARBA" id="ARBA00022722"/>
    </source>
</evidence>
<dbReference type="PANTHER" id="PTHR36531:SF6">
    <property type="entry name" value="DNA REPLICATION ATP-DEPENDENT HELICASE_NUCLEASE DNA2"/>
    <property type="match status" value="1"/>
</dbReference>
<evidence type="ECO:0000256" key="13">
    <source>
        <dbReference type="RuleBase" id="RU365022"/>
    </source>
</evidence>
<gene>
    <name evidence="15" type="ORF">DPF_2160</name>
</gene>
<keyword evidence="5 13" id="KW-0540">Nuclease</keyword>
<dbReference type="PANTHER" id="PTHR36531">
    <property type="entry name" value="CRISPR-ASSOCIATED EXONUCLEASE CAS4"/>
    <property type="match status" value="1"/>
</dbReference>
<dbReference type="EMBL" id="BDFE01000017">
    <property type="protein sequence ID" value="GAU09434.1"/>
    <property type="molecule type" value="Genomic_DNA"/>
</dbReference>
<evidence type="ECO:0000256" key="2">
    <source>
        <dbReference type="ARBA" id="ARBA00009189"/>
    </source>
</evidence>
<name>A0A194AL78_9BACT</name>
<organism evidence="15 16">
    <name type="scientific">Desulfoplanes formicivorans</name>
    <dbReference type="NCBI Taxonomy" id="1592317"/>
    <lineage>
        <taxon>Bacteria</taxon>
        <taxon>Pseudomonadati</taxon>
        <taxon>Thermodesulfobacteriota</taxon>
        <taxon>Desulfovibrionia</taxon>
        <taxon>Desulfovibrionales</taxon>
        <taxon>Desulfoplanaceae</taxon>
        <taxon>Desulfoplanes</taxon>
    </lineage>
</organism>
<keyword evidence="9 13" id="KW-0408">Iron</keyword>
<evidence type="ECO:0000256" key="4">
    <source>
        <dbReference type="ARBA" id="ARBA00020049"/>
    </source>
</evidence>
<evidence type="ECO:0000256" key="9">
    <source>
        <dbReference type="ARBA" id="ARBA00023004"/>
    </source>
</evidence>
<comment type="similarity">
    <text evidence="2 13">Belongs to the CRISPR-associated exonuclease Cas4 family.</text>
</comment>
<dbReference type="InterPro" id="IPR013343">
    <property type="entry name" value="CRISPR-assoc_prot_Cas4"/>
</dbReference>
<dbReference type="NCBIfam" id="TIGR00372">
    <property type="entry name" value="cas4"/>
    <property type="match status" value="1"/>
</dbReference>
<comment type="cofactor">
    <cofactor evidence="1">
        <name>[4Fe-4S] cluster</name>
        <dbReference type="ChEBI" id="CHEBI:49883"/>
    </cofactor>
</comment>
<dbReference type="InterPro" id="IPR051827">
    <property type="entry name" value="Cas4_exonuclease"/>
</dbReference>
<evidence type="ECO:0000313" key="16">
    <source>
        <dbReference type="Proteomes" id="UP000095200"/>
    </source>
</evidence>
<evidence type="ECO:0000256" key="11">
    <source>
        <dbReference type="ARBA" id="ARBA00023118"/>
    </source>
</evidence>
<dbReference type="Pfam" id="PF01930">
    <property type="entry name" value="Cas_Cas4"/>
    <property type="match status" value="1"/>
</dbReference>
<evidence type="ECO:0000256" key="10">
    <source>
        <dbReference type="ARBA" id="ARBA00023014"/>
    </source>
</evidence>
<reference evidence="16" key="1">
    <citation type="submission" date="2016-06" db="EMBL/GenBank/DDBJ databases">
        <title>Draft genome sequence of Desulfoplanes formicivorans strain Pf12B.</title>
        <authorList>
            <person name="Watanabe M."/>
            <person name="Kojima H."/>
            <person name="Fukui M."/>
        </authorList>
    </citation>
    <scope>NUCLEOTIDE SEQUENCE [LARGE SCALE GENOMIC DNA]</scope>
    <source>
        <strain evidence="16">Pf12B</strain>
    </source>
</reference>
<dbReference type="RefSeq" id="WP_069859660.1">
    <property type="nucleotide sequence ID" value="NZ_BDFE01000017.1"/>
</dbReference>
<protein>
    <recommendedName>
        <fullName evidence="4 13">CRISPR-associated exonuclease Cas4</fullName>
        <ecNumber evidence="3 13">3.1.12.1</ecNumber>
    </recommendedName>
</protein>
<dbReference type="GO" id="GO:0046872">
    <property type="term" value="F:metal ion binding"/>
    <property type="evidence" value="ECO:0007669"/>
    <property type="project" value="UniProtKB-KW"/>
</dbReference>
<dbReference type="OrthoDB" id="9781776at2"/>
<keyword evidence="10 13" id="KW-0411">Iron-sulfur</keyword>
<comment type="cofactor">
    <cofactor evidence="13">
        <name>Mg(2+)</name>
        <dbReference type="ChEBI" id="CHEBI:18420"/>
    </cofactor>
    <cofactor evidence="13">
        <name>Mn(2+)</name>
        <dbReference type="ChEBI" id="CHEBI:29035"/>
    </cofactor>
    <text evidence="13">Mg(2+) or Mn(2+) required for ssDNA cleavage activity.</text>
</comment>
<evidence type="ECO:0000256" key="1">
    <source>
        <dbReference type="ARBA" id="ARBA00001966"/>
    </source>
</evidence>
<keyword evidence="7 13" id="KW-0378">Hydrolase</keyword>
<dbReference type="InterPro" id="IPR022765">
    <property type="entry name" value="Dna2/Cas4_DUF83"/>
</dbReference>
<dbReference type="GO" id="GO:0051536">
    <property type="term" value="F:iron-sulfur cluster binding"/>
    <property type="evidence" value="ECO:0007669"/>
    <property type="project" value="UniProtKB-KW"/>
</dbReference>
<feature type="domain" description="DUF83" evidence="14">
    <location>
        <begin position="11"/>
        <end position="188"/>
    </location>
</feature>
<evidence type="ECO:0000313" key="15">
    <source>
        <dbReference type="EMBL" id="GAU09434.1"/>
    </source>
</evidence>
<dbReference type="EC" id="3.1.12.1" evidence="3 13"/>
<sequence length="208" mass="23898">MYQESELFQLSALQHYLFCPRQCALIHLEQIWKENRYTVEGQLMHGRADSERVEKRGNRKIVCSLMIRSLRLGVSGKADVVEFFKEDGKWVPFPVEYKRGRPKENDSDRVQLCAQAVCLEEMLGTEVPCGALFYGKQKRRLPVEFDEMLRAKTENTARAIHEMLAQGVTPAVKWTKKCERCSLLEVCMPEKTGSRCSASRYLASILST</sequence>
<evidence type="ECO:0000256" key="8">
    <source>
        <dbReference type="ARBA" id="ARBA00022839"/>
    </source>
</evidence>